<dbReference type="RefSeq" id="WP_139097693.1">
    <property type="nucleotide sequence ID" value="NZ_VDFW01000013.1"/>
</dbReference>
<proteinExistence type="predicted"/>
<feature type="compositionally biased region" description="Low complexity" evidence="1">
    <location>
        <begin position="12"/>
        <end position="31"/>
    </location>
</feature>
<comment type="caution">
    <text evidence="3">The sequence shown here is derived from an EMBL/GenBank/DDBJ whole genome shotgun (WGS) entry which is preliminary data.</text>
</comment>
<keyword evidence="2" id="KW-0812">Transmembrane</keyword>
<name>A0A5C4M287_9PSEU</name>
<gene>
    <name evidence="3" type="ORF">FG385_16855</name>
</gene>
<evidence type="ECO:0008006" key="5">
    <source>
        <dbReference type="Google" id="ProtNLM"/>
    </source>
</evidence>
<feature type="region of interest" description="Disordered" evidence="1">
    <location>
        <begin position="59"/>
        <end position="91"/>
    </location>
</feature>
<protein>
    <recommendedName>
        <fullName evidence="5">DUF2613 family protein</fullName>
    </recommendedName>
</protein>
<sequence length="91" mass="9327">MQDNDKTPGEPTPEQTQQIPQAAAAGQAPPAKSNRVRRGFAIGGIALAVLVAGGASGFAIGHATADQPGAGYHRESGEWPGDGHGSHFRDR</sequence>
<dbReference type="EMBL" id="VDFW01000013">
    <property type="protein sequence ID" value="TNC24905.1"/>
    <property type="molecule type" value="Genomic_DNA"/>
</dbReference>
<organism evidence="3 4">
    <name type="scientific">Amycolatopsis alkalitolerans</name>
    <dbReference type="NCBI Taxonomy" id="2547244"/>
    <lineage>
        <taxon>Bacteria</taxon>
        <taxon>Bacillati</taxon>
        <taxon>Actinomycetota</taxon>
        <taxon>Actinomycetes</taxon>
        <taxon>Pseudonocardiales</taxon>
        <taxon>Pseudonocardiaceae</taxon>
        <taxon>Amycolatopsis</taxon>
    </lineage>
</organism>
<accession>A0A5C4M287</accession>
<feature type="region of interest" description="Disordered" evidence="1">
    <location>
        <begin position="1"/>
        <end position="34"/>
    </location>
</feature>
<keyword evidence="2" id="KW-0472">Membrane</keyword>
<feature type="transmembrane region" description="Helical" evidence="2">
    <location>
        <begin position="40"/>
        <end position="60"/>
    </location>
</feature>
<evidence type="ECO:0000256" key="2">
    <source>
        <dbReference type="SAM" id="Phobius"/>
    </source>
</evidence>
<dbReference type="Proteomes" id="UP000305546">
    <property type="component" value="Unassembled WGS sequence"/>
</dbReference>
<evidence type="ECO:0000256" key="1">
    <source>
        <dbReference type="SAM" id="MobiDB-lite"/>
    </source>
</evidence>
<reference evidence="3 4" key="1">
    <citation type="submission" date="2019-06" db="EMBL/GenBank/DDBJ databases">
        <title>Amycolatopsis alkalitolerans sp. nov., isolated from Gastrodia elata Blume.</title>
        <authorList>
            <person name="Narsing Rao M.P."/>
            <person name="Li W.J."/>
        </authorList>
    </citation>
    <scope>NUCLEOTIDE SEQUENCE [LARGE SCALE GENOMIC DNA]</scope>
    <source>
        <strain evidence="3 4">SYSUP0005</strain>
    </source>
</reference>
<evidence type="ECO:0000313" key="4">
    <source>
        <dbReference type="Proteomes" id="UP000305546"/>
    </source>
</evidence>
<evidence type="ECO:0000313" key="3">
    <source>
        <dbReference type="EMBL" id="TNC24905.1"/>
    </source>
</evidence>
<keyword evidence="2" id="KW-1133">Transmembrane helix</keyword>
<keyword evidence="4" id="KW-1185">Reference proteome</keyword>
<dbReference type="AlphaFoldDB" id="A0A5C4M287"/>